<feature type="signal peptide" evidence="1">
    <location>
        <begin position="1"/>
        <end position="19"/>
    </location>
</feature>
<dbReference type="Pfam" id="PF09968">
    <property type="entry name" value="DUF2202"/>
    <property type="match status" value="1"/>
</dbReference>
<evidence type="ECO:0000256" key="1">
    <source>
        <dbReference type="SAM" id="SignalP"/>
    </source>
</evidence>
<gene>
    <name evidence="3" type="ORF">NY014_07445</name>
</gene>
<comment type="caution">
    <text evidence="3">The sequence shown here is derived from an EMBL/GenBank/DDBJ whole genome shotgun (WGS) entry which is preliminary data.</text>
</comment>
<accession>A0ABT2G4R5</accession>
<organism evidence="3 4">
    <name type="scientific">Algoriphagus limi</name>
    <dbReference type="NCBI Taxonomy" id="2975273"/>
    <lineage>
        <taxon>Bacteria</taxon>
        <taxon>Pseudomonadati</taxon>
        <taxon>Bacteroidota</taxon>
        <taxon>Cytophagia</taxon>
        <taxon>Cytophagales</taxon>
        <taxon>Cyclobacteriaceae</taxon>
        <taxon>Algoriphagus</taxon>
    </lineage>
</organism>
<dbReference type="Proteomes" id="UP001206788">
    <property type="component" value="Unassembled WGS sequence"/>
</dbReference>
<protein>
    <submittedName>
        <fullName evidence="3">DUF2202 domain-containing protein</fullName>
    </submittedName>
</protein>
<dbReference type="RefSeq" id="WP_259413930.1">
    <property type="nucleotide sequence ID" value="NZ_JANWGH010000001.1"/>
</dbReference>
<feature type="chain" id="PRO_5046310694" evidence="1">
    <location>
        <begin position="20"/>
        <end position="203"/>
    </location>
</feature>
<dbReference type="EMBL" id="JANWGH010000001">
    <property type="protein sequence ID" value="MCS5490258.1"/>
    <property type="molecule type" value="Genomic_DNA"/>
</dbReference>
<proteinExistence type="predicted"/>
<dbReference type="Gene3D" id="1.20.1260.10">
    <property type="match status" value="1"/>
</dbReference>
<dbReference type="PROSITE" id="PS51257">
    <property type="entry name" value="PROKAR_LIPOPROTEIN"/>
    <property type="match status" value="1"/>
</dbReference>
<dbReference type="SUPFAM" id="SSF47240">
    <property type="entry name" value="Ferritin-like"/>
    <property type="match status" value="1"/>
</dbReference>
<dbReference type="InterPro" id="IPR019243">
    <property type="entry name" value="DUF2202"/>
</dbReference>
<evidence type="ECO:0000313" key="4">
    <source>
        <dbReference type="Proteomes" id="UP001206788"/>
    </source>
</evidence>
<name>A0ABT2G4R5_9BACT</name>
<keyword evidence="4" id="KW-1185">Reference proteome</keyword>
<sequence length="203" mass="22494">MKKLLIPLLILLVSLGGCQESETPSTTPVLSNAELASLLFTREEEKLAHDVYLYAFQVHGLQVFQNIANSESQHVASVLNLMDSYSVADPLSGSTVIGQFSDQNLLQLYVELTARVDQSLEEAVLVGLLIEDMDILDLQMAIAETQQTAIINVYTQLQCGSENHMRSFYNQATLLDVEYSPAYISQLEFDTIVNSSRTSCQPN</sequence>
<evidence type="ECO:0000259" key="2">
    <source>
        <dbReference type="Pfam" id="PF09968"/>
    </source>
</evidence>
<dbReference type="CDD" id="cd01048">
    <property type="entry name" value="Ferritin_like_AB2"/>
    <property type="match status" value="1"/>
</dbReference>
<feature type="domain" description="DUF2202" evidence="2">
    <location>
        <begin position="36"/>
        <end position="195"/>
    </location>
</feature>
<dbReference type="InterPro" id="IPR012347">
    <property type="entry name" value="Ferritin-like"/>
</dbReference>
<keyword evidence="1" id="KW-0732">Signal</keyword>
<evidence type="ECO:0000313" key="3">
    <source>
        <dbReference type="EMBL" id="MCS5490258.1"/>
    </source>
</evidence>
<dbReference type="InterPro" id="IPR009078">
    <property type="entry name" value="Ferritin-like_SF"/>
</dbReference>
<reference evidence="3 4" key="1">
    <citation type="submission" date="2022-08" db="EMBL/GenBank/DDBJ databases">
        <title>Algoriphagus sp. CAU 1643 isolated from mud.</title>
        <authorList>
            <person name="Kim W."/>
        </authorList>
    </citation>
    <scope>NUCLEOTIDE SEQUENCE [LARGE SCALE GENOMIC DNA]</scope>
    <source>
        <strain evidence="3 4">CAU 1643</strain>
    </source>
</reference>